<feature type="compositionally biased region" description="Polar residues" evidence="2">
    <location>
        <begin position="12"/>
        <end position="25"/>
    </location>
</feature>
<keyword evidence="4" id="KW-1185">Reference proteome</keyword>
<accession>A0AAV4DBA5</accession>
<reference evidence="3 4" key="1">
    <citation type="journal article" date="2021" name="Elife">
        <title>Chloroplast acquisition without the gene transfer in kleptoplastic sea slugs, Plakobranchus ocellatus.</title>
        <authorList>
            <person name="Maeda T."/>
            <person name="Takahashi S."/>
            <person name="Yoshida T."/>
            <person name="Shimamura S."/>
            <person name="Takaki Y."/>
            <person name="Nagai Y."/>
            <person name="Toyoda A."/>
            <person name="Suzuki Y."/>
            <person name="Arimoto A."/>
            <person name="Ishii H."/>
            <person name="Satoh N."/>
            <person name="Nishiyama T."/>
            <person name="Hasebe M."/>
            <person name="Maruyama T."/>
            <person name="Minagawa J."/>
            <person name="Obokata J."/>
            <person name="Shigenobu S."/>
        </authorList>
    </citation>
    <scope>NUCLEOTIDE SEQUENCE [LARGE SCALE GENOMIC DNA]</scope>
</reference>
<protein>
    <submittedName>
        <fullName evidence="3">Uncharacterized protein</fullName>
    </submittedName>
</protein>
<keyword evidence="1" id="KW-0540">Nuclease</keyword>
<evidence type="ECO:0000256" key="2">
    <source>
        <dbReference type="SAM" id="MobiDB-lite"/>
    </source>
</evidence>
<dbReference type="GO" id="GO:0000175">
    <property type="term" value="F:3'-5'-RNA exonuclease activity"/>
    <property type="evidence" value="ECO:0007669"/>
    <property type="project" value="InterPro"/>
</dbReference>
<dbReference type="InterPro" id="IPR022894">
    <property type="entry name" value="Oligoribonuclease"/>
</dbReference>
<dbReference type="PANTHER" id="PTHR11046">
    <property type="entry name" value="OLIGORIBONUCLEASE, MITOCHONDRIAL"/>
    <property type="match status" value="1"/>
</dbReference>
<dbReference type="PANTHER" id="PTHR11046:SF29">
    <property type="match status" value="1"/>
</dbReference>
<organism evidence="3 4">
    <name type="scientific">Plakobranchus ocellatus</name>
    <dbReference type="NCBI Taxonomy" id="259542"/>
    <lineage>
        <taxon>Eukaryota</taxon>
        <taxon>Metazoa</taxon>
        <taxon>Spiralia</taxon>
        <taxon>Lophotrochozoa</taxon>
        <taxon>Mollusca</taxon>
        <taxon>Gastropoda</taxon>
        <taxon>Heterobranchia</taxon>
        <taxon>Euthyneura</taxon>
        <taxon>Panpulmonata</taxon>
        <taxon>Sacoglossa</taxon>
        <taxon>Placobranchoidea</taxon>
        <taxon>Plakobranchidae</taxon>
        <taxon>Plakobranchus</taxon>
    </lineage>
</organism>
<gene>
    <name evidence="3" type="ORF">PoB_006780700</name>
</gene>
<dbReference type="EMBL" id="BLXT01007673">
    <property type="protein sequence ID" value="GFO41302.1"/>
    <property type="molecule type" value="Genomic_DNA"/>
</dbReference>
<keyword evidence="1" id="KW-0378">Hydrolase</keyword>
<comment type="caution">
    <text evidence="3">The sequence shown here is derived from an EMBL/GenBank/DDBJ whole genome shotgun (WGS) entry which is preliminary data.</text>
</comment>
<name>A0AAV4DBA5_9GAST</name>
<evidence type="ECO:0000256" key="1">
    <source>
        <dbReference type="ARBA" id="ARBA00022722"/>
    </source>
</evidence>
<evidence type="ECO:0000313" key="4">
    <source>
        <dbReference type="Proteomes" id="UP000735302"/>
    </source>
</evidence>
<sequence length="1071" mass="121765">MEGLTTEEPCQRGQTSENSHTALKAMQTNPFTDDDIYKALKKHFHMHGKGRRPDLPCVNLTHGLLLQLYYLKEEGNHTYRELKSWLEKLVPSTVHVTEGCITHQVQTVLKVHSGLSAEKSKSYLATSYSFHALAEPLAKLGLNRLHLINCEQFTGQAKEDVSNDVVIALEQFRAKEDFPVVFVRKWLRLLSLACANFTDSQMRTRVQKVVKQYNLLAKNKVKNAQALCNFFNMPFVSQPFHVHIGPEVENNTVECHDCIHLRECLREKDKIIKALERDNEYLVNSKNFLSAQLEIKDQVRDLQDEKKNEKTESQVKDELAGVKKKIIRLKKQRDVISVELGHVQKSKLYKHNHKLKRDIKTMANKNVELKKKLCAENGKNADLVQTVNKLKVKLKSEQTLKAKVKSSLNKQKCLTKNLQIMLQEDKYDKTVLRHTGSTHRYLDHVRQTYYALQGEANVAATNCSKVVEIVAKHMFDTDLKEQLPSATTSLNFASEAHIIAKHQVADEILNSSHFTFACDGTSRQKAHYIEQHIILSNGKSLSLGFSEIASDDSQTLLEQCIGIFQNISEIYCLDESSDQHMLMKEIIRKLKALLSDRASVMKAFDAKMSQFKYDLLDGEESSLHFLFCNAHFLLALASAAEDGVRAVEVQYVEGGQKLGKDAKPLFSSFSTSNECAALRLIRTASEVLGPRGDEKSGCREEWLAFCSSRGLESLFTSYRCNRFNNLFQNASALLCHKQDIQVFLQEYASHSNLKLQSVLADLQDPRIINSIASLSVFDVFFTSPYWRLMNSNTSYADFAPYVKKMSIFLKSWSCADFIHTDICNLSSVFDDFEASIKEASVLSKFFESDCFVAALFSLCMKKVSEKCSAALDRQLSDFLEGGAFGGELDEDVKVILKTCPLTNLTGERLFGDFDFDLNKRRNASIHIRSTTSMWKHNATRRWLDKQSIGMARKLVRKAIQYGPEWKKKSKEATNAVKEKIKIKIAENKRLKDEKEVKRNERKLAALDAILTEGACVLATTKEDLDTLYNGPKALEKLKAQIRYRSLVRGEKISMTGTKRVLYERLLHQISS</sequence>
<evidence type="ECO:0000313" key="3">
    <source>
        <dbReference type="EMBL" id="GFO41302.1"/>
    </source>
</evidence>
<proteinExistence type="predicted"/>
<dbReference type="AlphaFoldDB" id="A0AAV4DBA5"/>
<feature type="region of interest" description="Disordered" evidence="2">
    <location>
        <begin position="1"/>
        <end position="25"/>
    </location>
</feature>
<dbReference type="Proteomes" id="UP000735302">
    <property type="component" value="Unassembled WGS sequence"/>
</dbReference>